<dbReference type="EMBL" id="CP000453">
    <property type="protein sequence ID" value="ABI55889.1"/>
    <property type="molecule type" value="Genomic_DNA"/>
</dbReference>
<dbReference type="GO" id="GO:0005737">
    <property type="term" value="C:cytoplasm"/>
    <property type="evidence" value="ECO:0007669"/>
    <property type="project" value="TreeGrafter"/>
</dbReference>
<sequence>MQSNEHVLIAGCGQLGTALGQQLAEAGHRVTGLRRRADAIPPPLEPLAADLQRPETLAKLPADIGLVYCILTPDEYSDDGYWRAYHDGLLGLLHGLERAGAQPRRLIFVSSTSVYGHDDGRWVDEWTEPTPATRRAEALLASEQLARESGLETTVVRFSGIYGPGREYLVRLAREGRPCRPNHWTNRIHHEDCVRALAHLRLRDVEATTYIATDCEPVRQCEVLDWLADRVGADRPPRADSDAPVTGKRLSNSFLLASGFRFLYPDYRSGYSFVRRCPEPPAP</sequence>
<dbReference type="GO" id="GO:0004029">
    <property type="term" value="F:aldehyde dehydrogenase (NAD+) activity"/>
    <property type="evidence" value="ECO:0007669"/>
    <property type="project" value="TreeGrafter"/>
</dbReference>
<dbReference type="InterPro" id="IPR051783">
    <property type="entry name" value="NAD(P)-dependent_oxidoreduct"/>
</dbReference>
<evidence type="ECO:0000313" key="3">
    <source>
        <dbReference type="Proteomes" id="UP000001962"/>
    </source>
</evidence>
<evidence type="ECO:0000259" key="1">
    <source>
        <dbReference type="Pfam" id="PF01370"/>
    </source>
</evidence>
<dbReference type="InterPro" id="IPR001509">
    <property type="entry name" value="Epimerase_deHydtase"/>
</dbReference>
<dbReference type="Proteomes" id="UP000001962">
    <property type="component" value="Chromosome"/>
</dbReference>
<dbReference type="OrthoDB" id="9808276at2"/>
<dbReference type="CDD" id="cd05266">
    <property type="entry name" value="SDR_a4"/>
    <property type="match status" value="1"/>
</dbReference>
<evidence type="ECO:0000313" key="2">
    <source>
        <dbReference type="EMBL" id="ABI55889.1"/>
    </source>
</evidence>
<proteinExistence type="predicted"/>
<protein>
    <submittedName>
        <fullName evidence="2">NAD-dependent epimerase/dehydratase</fullName>
    </submittedName>
</protein>
<feature type="domain" description="NAD-dependent epimerase/dehydratase" evidence="1">
    <location>
        <begin position="7"/>
        <end position="167"/>
    </location>
</feature>
<dbReference type="KEGG" id="aeh:Mlg_0535"/>
<dbReference type="SUPFAM" id="SSF51735">
    <property type="entry name" value="NAD(P)-binding Rossmann-fold domains"/>
    <property type="match status" value="1"/>
</dbReference>
<dbReference type="AlphaFoldDB" id="Q0AB98"/>
<reference evidence="3" key="1">
    <citation type="submission" date="2006-08" db="EMBL/GenBank/DDBJ databases">
        <title>Complete sequence of Alkalilimnicola ehrilichei MLHE-1.</title>
        <authorList>
            <person name="Copeland A."/>
            <person name="Lucas S."/>
            <person name="Lapidus A."/>
            <person name="Barry K."/>
            <person name="Detter J.C."/>
            <person name="Glavina del Rio T."/>
            <person name="Hammon N."/>
            <person name="Israni S."/>
            <person name="Dalin E."/>
            <person name="Tice H."/>
            <person name="Pitluck S."/>
            <person name="Sims D."/>
            <person name="Brettin T."/>
            <person name="Bruce D."/>
            <person name="Han C."/>
            <person name="Tapia R."/>
            <person name="Gilna P."/>
            <person name="Schmutz J."/>
            <person name="Larimer F."/>
            <person name="Land M."/>
            <person name="Hauser L."/>
            <person name="Kyrpides N."/>
            <person name="Mikhailova N."/>
            <person name="Oremland R.S."/>
            <person name="Hoeft S.E."/>
            <person name="Switzer-Blum J."/>
            <person name="Kulp T."/>
            <person name="King G."/>
            <person name="Tabita R."/>
            <person name="Witte B."/>
            <person name="Santini J.M."/>
            <person name="Basu P."/>
            <person name="Hollibaugh J.T."/>
            <person name="Xie G."/>
            <person name="Stolz J.F."/>
            <person name="Richardson P."/>
        </authorList>
    </citation>
    <scope>NUCLEOTIDE SEQUENCE [LARGE SCALE GENOMIC DNA]</scope>
    <source>
        <strain evidence="3">ATCC BAA-1101 / DSM 17681 / MLHE-1</strain>
    </source>
</reference>
<accession>Q0AB98</accession>
<dbReference type="eggNOG" id="COG0451">
    <property type="taxonomic scope" value="Bacteria"/>
</dbReference>
<dbReference type="RefSeq" id="WP_011628284.1">
    <property type="nucleotide sequence ID" value="NC_008340.1"/>
</dbReference>
<dbReference type="HOGENOM" id="CLU_007383_11_2_6"/>
<gene>
    <name evidence="2" type="ordered locus">Mlg_0535</name>
</gene>
<keyword evidence="3" id="KW-1185">Reference proteome</keyword>
<name>Q0AB98_ALKEH</name>
<dbReference type="PANTHER" id="PTHR48079:SF6">
    <property type="entry name" value="NAD(P)-BINDING DOMAIN-CONTAINING PROTEIN-RELATED"/>
    <property type="match status" value="1"/>
</dbReference>
<organism evidence="2 3">
    <name type="scientific">Alkalilimnicola ehrlichii (strain ATCC BAA-1101 / DSM 17681 / MLHE-1)</name>
    <dbReference type="NCBI Taxonomy" id="187272"/>
    <lineage>
        <taxon>Bacteria</taxon>
        <taxon>Pseudomonadati</taxon>
        <taxon>Pseudomonadota</taxon>
        <taxon>Gammaproteobacteria</taxon>
        <taxon>Chromatiales</taxon>
        <taxon>Ectothiorhodospiraceae</taxon>
        <taxon>Alkalilimnicola</taxon>
    </lineage>
</organism>
<dbReference type="Gene3D" id="3.40.50.720">
    <property type="entry name" value="NAD(P)-binding Rossmann-like Domain"/>
    <property type="match status" value="1"/>
</dbReference>
<dbReference type="PANTHER" id="PTHR48079">
    <property type="entry name" value="PROTEIN YEEZ"/>
    <property type="match status" value="1"/>
</dbReference>
<dbReference type="Pfam" id="PF01370">
    <property type="entry name" value="Epimerase"/>
    <property type="match status" value="1"/>
</dbReference>
<dbReference type="InterPro" id="IPR036291">
    <property type="entry name" value="NAD(P)-bd_dom_sf"/>
</dbReference>